<dbReference type="AlphaFoldDB" id="A0ABD2YRW1"/>
<comment type="caution">
    <text evidence="2">The sequence shown here is derived from an EMBL/GenBank/DDBJ whole genome shotgun (WGS) entry which is preliminary data.</text>
</comment>
<feature type="domain" description="Zinc knuckle CX2CX4HX4C" evidence="1">
    <location>
        <begin position="45"/>
        <end position="88"/>
    </location>
</feature>
<dbReference type="Proteomes" id="UP001630127">
    <property type="component" value="Unassembled WGS sequence"/>
</dbReference>
<evidence type="ECO:0000313" key="2">
    <source>
        <dbReference type="EMBL" id="KAL3510125.1"/>
    </source>
</evidence>
<protein>
    <recommendedName>
        <fullName evidence="1">Zinc knuckle CX2CX4HX4C domain-containing protein</fullName>
    </recommendedName>
</protein>
<reference evidence="2 3" key="1">
    <citation type="submission" date="2024-11" db="EMBL/GenBank/DDBJ databases">
        <title>A near-complete genome assembly of Cinchona calisaya.</title>
        <authorList>
            <person name="Lian D.C."/>
            <person name="Zhao X.W."/>
            <person name="Wei L."/>
        </authorList>
    </citation>
    <scope>NUCLEOTIDE SEQUENCE [LARGE SCALE GENOMIC DNA]</scope>
    <source>
        <tissue evidence="2">Nenye</tissue>
    </source>
</reference>
<keyword evidence="3" id="KW-1185">Reference proteome</keyword>
<dbReference type="InterPro" id="IPR025836">
    <property type="entry name" value="Zn_knuckle_CX2CX4HX4C"/>
</dbReference>
<sequence>MEFAYELVYLGCREENWENFDEVHDIVIPEFGGKKGRHMKVLVSIDLHKPILRRLMMTFQGKARWISFRYENLPTFYFYCGLIGHNEKVALKNVMILKIIVFTIINLVCFFEHLPRILLQKNL</sequence>
<dbReference type="EMBL" id="JBJUIK010000012">
    <property type="protein sequence ID" value="KAL3510125.1"/>
    <property type="molecule type" value="Genomic_DNA"/>
</dbReference>
<name>A0ABD2YRW1_9GENT</name>
<organism evidence="2 3">
    <name type="scientific">Cinchona calisaya</name>
    <dbReference type="NCBI Taxonomy" id="153742"/>
    <lineage>
        <taxon>Eukaryota</taxon>
        <taxon>Viridiplantae</taxon>
        <taxon>Streptophyta</taxon>
        <taxon>Embryophyta</taxon>
        <taxon>Tracheophyta</taxon>
        <taxon>Spermatophyta</taxon>
        <taxon>Magnoliopsida</taxon>
        <taxon>eudicotyledons</taxon>
        <taxon>Gunneridae</taxon>
        <taxon>Pentapetalae</taxon>
        <taxon>asterids</taxon>
        <taxon>lamiids</taxon>
        <taxon>Gentianales</taxon>
        <taxon>Rubiaceae</taxon>
        <taxon>Cinchonoideae</taxon>
        <taxon>Cinchoneae</taxon>
        <taxon>Cinchona</taxon>
    </lineage>
</organism>
<dbReference type="Pfam" id="PF14392">
    <property type="entry name" value="zf-CCHC_4"/>
    <property type="match status" value="1"/>
</dbReference>
<gene>
    <name evidence="2" type="ORF">ACH5RR_029526</name>
</gene>
<evidence type="ECO:0000259" key="1">
    <source>
        <dbReference type="Pfam" id="PF14392"/>
    </source>
</evidence>
<evidence type="ECO:0000313" key="3">
    <source>
        <dbReference type="Proteomes" id="UP001630127"/>
    </source>
</evidence>
<accession>A0ABD2YRW1</accession>
<proteinExistence type="predicted"/>